<evidence type="ECO:0000313" key="1">
    <source>
        <dbReference type="EMBL" id="KJL22400.1"/>
    </source>
</evidence>
<comment type="caution">
    <text evidence="1">The sequence shown here is derived from an EMBL/GenBank/DDBJ whole genome shotgun (WGS) entry which is preliminary data.</text>
</comment>
<protein>
    <submittedName>
        <fullName evidence="1">Uncharacterized protein</fullName>
    </submittedName>
</protein>
<dbReference type="PATRIC" id="fig|104336.4.peg.1558"/>
<dbReference type="EMBL" id="JYIU01000039">
    <property type="protein sequence ID" value="KJL22400.1"/>
    <property type="molecule type" value="Genomic_DNA"/>
</dbReference>
<gene>
    <name evidence="1" type="ORF">RN50_01518</name>
</gene>
<sequence length="452" mass="48834">MTQLFALHSAYGLATVAAALDGGLLGAHGERILVPFVSSRVPETSVGILADPALATLRDRFDRVEDLDALLGPLHPSAWQPDAADLPLLRRLLTRAWRLDEDDLEVFVQSPQVAPALTLMLLFPHARLTIVGDGLMTYSPMRIRLAHTVTTRIGAVVYADVVPGVTPLVGGTSAAAVPVAPELLHAVLAETAEAVDDTAELVDALGGESTALVLGQYLSALGLLSEREEVAAQRLMIDRAARDSPRHIVFKPHPAAPPRRNDALRDRARAHGIHLREYRGALAAETLAERIDADVVVAGFSTALPTVRTVFGREIDAVGTAEVLARLTPYENSNRIPATIVDALTRTDSPYRDPERMQLLVDAVGYAMQPVVAAHLRGRAEALLTSMRPADRERYFAADRLAELRLPGAPSETVLRRMLRPGGGVGRAEQVRLTVRGAGRRVGRAWRVLRGR</sequence>
<dbReference type="InterPro" id="IPR010866">
    <property type="entry name" value="A-2_8-polyST"/>
</dbReference>
<name>A0A0F0KQK0_9MICO</name>
<reference evidence="1 2" key="1">
    <citation type="submission" date="2015-02" db="EMBL/GenBank/DDBJ databases">
        <title>Draft genome sequences of ten Microbacterium spp. with emphasis on heavy metal contaminated environments.</title>
        <authorList>
            <person name="Corretto E."/>
        </authorList>
    </citation>
    <scope>NUCLEOTIDE SEQUENCE [LARGE SCALE GENOMIC DNA]</scope>
    <source>
        <strain evidence="1 2">DSM 12966</strain>
    </source>
</reference>
<accession>A0A0F0KQK0</accession>
<dbReference type="KEGG" id="mfol:DXT68_13555"/>
<evidence type="ECO:0000313" key="2">
    <source>
        <dbReference type="Proteomes" id="UP000033572"/>
    </source>
</evidence>
<dbReference type="RefSeq" id="WP_045253891.1">
    <property type="nucleotide sequence ID" value="NZ_CP031425.1"/>
</dbReference>
<dbReference type="GeneID" id="94445423"/>
<organism evidence="1 2">
    <name type="scientific">Microbacterium foliorum</name>
    <dbReference type="NCBI Taxonomy" id="104336"/>
    <lineage>
        <taxon>Bacteria</taxon>
        <taxon>Bacillati</taxon>
        <taxon>Actinomycetota</taxon>
        <taxon>Actinomycetes</taxon>
        <taxon>Micrococcales</taxon>
        <taxon>Microbacteriaceae</taxon>
        <taxon>Microbacterium</taxon>
    </lineage>
</organism>
<dbReference type="Pfam" id="PF07388">
    <property type="entry name" value="A-2_8-polyST"/>
    <property type="match status" value="1"/>
</dbReference>
<dbReference type="Proteomes" id="UP000033572">
    <property type="component" value="Unassembled WGS sequence"/>
</dbReference>
<proteinExistence type="predicted"/>
<keyword evidence="2" id="KW-1185">Reference proteome</keyword>
<dbReference type="AlphaFoldDB" id="A0A0F0KQK0"/>